<dbReference type="Pfam" id="PF00155">
    <property type="entry name" value="Aminotran_1_2"/>
    <property type="match status" value="1"/>
</dbReference>
<dbReference type="Proteomes" id="UP001225906">
    <property type="component" value="Unassembled WGS sequence"/>
</dbReference>
<dbReference type="InterPro" id="IPR015422">
    <property type="entry name" value="PyrdxlP-dep_Trfase_small"/>
</dbReference>
<evidence type="ECO:0000256" key="8">
    <source>
        <dbReference type="HAMAP-Rule" id="MF_01693"/>
    </source>
</evidence>
<comment type="similarity">
    <text evidence="8">Belongs to the class-II pyridoxal-phosphate-dependent aminotransferase family. BioF subfamily.</text>
</comment>
<dbReference type="CDD" id="cd06454">
    <property type="entry name" value="KBL_like"/>
    <property type="match status" value="1"/>
</dbReference>
<comment type="cofactor">
    <cofactor evidence="1 8">
        <name>pyridoxal 5'-phosphate</name>
        <dbReference type="ChEBI" id="CHEBI:597326"/>
    </cofactor>
</comment>
<reference evidence="11" key="1">
    <citation type="journal article" date="2019" name="Int. J. Syst. Evol. Microbiol.">
        <title>The Global Catalogue of Microorganisms (GCM) 10K type strain sequencing project: providing services to taxonomists for standard genome sequencing and annotation.</title>
        <authorList>
            <consortium name="The Broad Institute Genomics Platform"/>
            <consortium name="The Broad Institute Genome Sequencing Center for Infectious Disease"/>
            <person name="Wu L."/>
            <person name="Ma J."/>
        </authorList>
    </citation>
    <scope>NUCLEOTIDE SEQUENCE [LARGE SCALE GENOMIC DNA]</scope>
    <source>
        <strain evidence="11">VKM B-3159</strain>
    </source>
</reference>
<feature type="binding site" evidence="8">
    <location>
        <begin position="106"/>
        <end position="107"/>
    </location>
    <ligand>
        <name>pyridoxal 5'-phosphate</name>
        <dbReference type="ChEBI" id="CHEBI:597326"/>
    </ligand>
</feature>
<dbReference type="InterPro" id="IPR015424">
    <property type="entry name" value="PyrdxlP-dep_Trfase"/>
</dbReference>
<proteinExistence type="inferred from homology"/>
<evidence type="ECO:0000256" key="1">
    <source>
        <dbReference type="ARBA" id="ARBA00001933"/>
    </source>
</evidence>
<comment type="subunit">
    <text evidence="3 8">Homodimer.</text>
</comment>
<evidence type="ECO:0000313" key="10">
    <source>
        <dbReference type="EMBL" id="MDP8566653.1"/>
    </source>
</evidence>
<accession>A0ABT9JQ29</accession>
<dbReference type="NCBIfam" id="TIGR00858">
    <property type="entry name" value="bioF"/>
    <property type="match status" value="1"/>
</dbReference>
<feature type="binding site" evidence="8">
    <location>
        <position position="350"/>
    </location>
    <ligand>
        <name>substrate</name>
    </ligand>
</feature>
<dbReference type="InterPro" id="IPR004839">
    <property type="entry name" value="Aminotransferase_I/II_large"/>
</dbReference>
<evidence type="ECO:0000259" key="9">
    <source>
        <dbReference type="Pfam" id="PF00155"/>
    </source>
</evidence>
<dbReference type="RefSeq" id="WP_306388357.1">
    <property type="nucleotide sequence ID" value="NZ_JAVCAP010000002.1"/>
</dbReference>
<comment type="caution">
    <text evidence="10">The sequence shown here is derived from an EMBL/GenBank/DDBJ whole genome shotgun (WGS) entry which is preliminary data.</text>
</comment>
<comment type="pathway">
    <text evidence="2 8">Cofactor biosynthesis; biotin biosynthesis.</text>
</comment>
<comment type="function">
    <text evidence="8">Catalyzes the decarboxylative condensation of pimeloyl-[acyl-carrier protein] and L-alanine to produce 8-amino-7-oxononanoate (AON), [acyl-carrier protein], and carbon dioxide.</text>
</comment>
<sequence length="391" mass="41974">MLDYLQADLDKRQTQGLMRQRRLLDSPQAEHITANGQPFLSFCSNDYLGLANDPALVRALQHAAAEAGVGSGASNLITGHHRYHDQLEQALAAFVGKPAALLFSTGYMANIGVISALMGRDDAVFSDKLNHACLNDGAFLSRASHHRFPHNDVVALEKLLQASTARHKLIAADAVFSMDGDIAPLAAYLALCERYDAYLYVDDAHGFGVLGPQGRGSLQHLDLQSPRLIMMGTLGKAAGVAGAFVAGERIVIDYLIQSANSYIYTTPAPPPLSAALLASLHEIEYGDARRAQLFAMIALLKAELKLTRWQLWPSETAIQPLIVGDNHEALALSQYLQAQGILVPAIRPPTVPVGTSRLRISLSAAHSMDDVRKLVSVLHAAEAAVPAGIAQ</sequence>
<evidence type="ECO:0000256" key="6">
    <source>
        <dbReference type="ARBA" id="ARBA00022898"/>
    </source>
</evidence>
<feature type="binding site" evidence="8">
    <location>
        <position position="233"/>
    </location>
    <ligand>
        <name>pyridoxal 5'-phosphate</name>
        <dbReference type="ChEBI" id="CHEBI:597326"/>
    </ligand>
</feature>
<dbReference type="EC" id="2.3.1.47" evidence="8"/>
<keyword evidence="11" id="KW-1185">Reference proteome</keyword>
<organism evidence="10 11">
    <name type="scientific">Methylophilus aquaticus</name>
    <dbReference type="NCBI Taxonomy" id="1971610"/>
    <lineage>
        <taxon>Bacteria</taxon>
        <taxon>Pseudomonadati</taxon>
        <taxon>Pseudomonadota</taxon>
        <taxon>Betaproteobacteria</taxon>
        <taxon>Nitrosomonadales</taxon>
        <taxon>Methylophilaceae</taxon>
        <taxon>Methylophilus</taxon>
    </lineage>
</organism>
<evidence type="ECO:0000256" key="5">
    <source>
        <dbReference type="ARBA" id="ARBA00022756"/>
    </source>
</evidence>
<evidence type="ECO:0000256" key="2">
    <source>
        <dbReference type="ARBA" id="ARBA00004746"/>
    </source>
</evidence>
<dbReference type="PANTHER" id="PTHR13693">
    <property type="entry name" value="CLASS II AMINOTRANSFERASE/8-AMINO-7-OXONONANOATE SYNTHASE"/>
    <property type="match status" value="1"/>
</dbReference>
<dbReference type="HAMAP" id="MF_01693">
    <property type="entry name" value="BioF_aminotrans_2"/>
    <property type="match status" value="1"/>
</dbReference>
<dbReference type="Gene3D" id="3.90.1150.10">
    <property type="entry name" value="Aspartate Aminotransferase, domain 1"/>
    <property type="match status" value="1"/>
</dbReference>
<keyword evidence="4 8" id="KW-0808">Transferase</keyword>
<feature type="binding site" evidence="8">
    <location>
        <position position="177"/>
    </location>
    <ligand>
        <name>pyridoxal 5'-phosphate</name>
        <dbReference type="ChEBI" id="CHEBI:597326"/>
    </ligand>
</feature>
<evidence type="ECO:0000313" key="11">
    <source>
        <dbReference type="Proteomes" id="UP001225906"/>
    </source>
</evidence>
<keyword evidence="6 8" id="KW-0663">Pyridoxal phosphate</keyword>
<gene>
    <name evidence="8 10" type="primary">bioF</name>
    <name evidence="10" type="ORF">Q9291_02210</name>
</gene>
<keyword evidence="5 8" id="KW-0093">Biotin biosynthesis</keyword>
<dbReference type="PANTHER" id="PTHR13693:SF100">
    <property type="entry name" value="8-AMINO-7-OXONONANOATE SYNTHASE"/>
    <property type="match status" value="1"/>
</dbReference>
<dbReference type="InterPro" id="IPR022834">
    <property type="entry name" value="AONS_Proteobacteria"/>
</dbReference>
<comment type="catalytic activity">
    <reaction evidence="7 8">
        <text>6-carboxyhexanoyl-[ACP] + L-alanine + H(+) = (8S)-8-amino-7-oxononanoate + holo-[ACP] + CO2</text>
        <dbReference type="Rhea" id="RHEA:42288"/>
        <dbReference type="Rhea" id="RHEA-COMP:9685"/>
        <dbReference type="Rhea" id="RHEA-COMP:9955"/>
        <dbReference type="ChEBI" id="CHEBI:15378"/>
        <dbReference type="ChEBI" id="CHEBI:16526"/>
        <dbReference type="ChEBI" id="CHEBI:57972"/>
        <dbReference type="ChEBI" id="CHEBI:64479"/>
        <dbReference type="ChEBI" id="CHEBI:78846"/>
        <dbReference type="ChEBI" id="CHEBI:149468"/>
        <dbReference type="EC" id="2.3.1.47"/>
    </reaction>
</comment>
<dbReference type="InterPro" id="IPR015421">
    <property type="entry name" value="PyrdxlP-dep_Trfase_major"/>
</dbReference>
<feature type="binding site" evidence="8">
    <location>
        <position position="205"/>
    </location>
    <ligand>
        <name>pyridoxal 5'-phosphate</name>
        <dbReference type="ChEBI" id="CHEBI:597326"/>
    </ligand>
</feature>
<dbReference type="InterPro" id="IPR004723">
    <property type="entry name" value="AONS_Archaea/Proteobacteria"/>
</dbReference>
<dbReference type="Gene3D" id="3.40.640.10">
    <property type="entry name" value="Type I PLP-dependent aspartate aminotransferase-like (Major domain)"/>
    <property type="match status" value="1"/>
</dbReference>
<evidence type="ECO:0000256" key="7">
    <source>
        <dbReference type="ARBA" id="ARBA00047715"/>
    </source>
</evidence>
<dbReference type="InterPro" id="IPR050087">
    <property type="entry name" value="AON_synthase_class-II"/>
</dbReference>
<protein>
    <recommendedName>
        <fullName evidence="8">8-amino-7-oxononanoate synthase</fullName>
        <shortName evidence="8">AONS</shortName>
        <ecNumber evidence="8">2.3.1.47</ecNumber>
    </recommendedName>
    <alternativeName>
        <fullName evidence="8">7-keto-8-amino-pelargonic acid synthase</fullName>
        <shortName evidence="8">7-KAP synthase</shortName>
        <shortName evidence="8">KAPA synthase</shortName>
    </alternativeName>
    <alternativeName>
        <fullName evidence="8">8-amino-7-ketopelargonate synthase</fullName>
    </alternativeName>
</protein>
<keyword evidence="10" id="KW-0012">Acyltransferase</keyword>
<feature type="modified residue" description="N6-(pyridoxal phosphate)lysine" evidence="8">
    <location>
        <position position="236"/>
    </location>
</feature>
<dbReference type="GO" id="GO:0008710">
    <property type="term" value="F:8-amino-7-oxononanoate synthase activity"/>
    <property type="evidence" value="ECO:0007669"/>
    <property type="project" value="UniProtKB-EC"/>
</dbReference>
<dbReference type="EMBL" id="JAVCAP010000002">
    <property type="protein sequence ID" value="MDP8566653.1"/>
    <property type="molecule type" value="Genomic_DNA"/>
</dbReference>
<evidence type="ECO:0000256" key="3">
    <source>
        <dbReference type="ARBA" id="ARBA00011738"/>
    </source>
</evidence>
<dbReference type="SUPFAM" id="SSF53383">
    <property type="entry name" value="PLP-dependent transferases"/>
    <property type="match status" value="1"/>
</dbReference>
<feature type="binding site" evidence="8">
    <location>
        <position position="131"/>
    </location>
    <ligand>
        <name>substrate</name>
    </ligand>
</feature>
<name>A0ABT9JQ29_9PROT</name>
<feature type="binding site" evidence="8">
    <location>
        <position position="19"/>
    </location>
    <ligand>
        <name>substrate</name>
    </ligand>
</feature>
<evidence type="ECO:0000256" key="4">
    <source>
        <dbReference type="ARBA" id="ARBA00022679"/>
    </source>
</evidence>
<feature type="domain" description="Aminotransferase class I/classII large" evidence="9">
    <location>
        <begin position="39"/>
        <end position="377"/>
    </location>
</feature>